<evidence type="ECO:0000313" key="2">
    <source>
        <dbReference type="Proteomes" id="UP000308600"/>
    </source>
</evidence>
<reference evidence="1 2" key="1">
    <citation type="journal article" date="2019" name="Nat. Ecol. Evol.">
        <title>Megaphylogeny resolves global patterns of mushroom evolution.</title>
        <authorList>
            <person name="Varga T."/>
            <person name="Krizsan K."/>
            <person name="Foldi C."/>
            <person name="Dima B."/>
            <person name="Sanchez-Garcia M."/>
            <person name="Sanchez-Ramirez S."/>
            <person name="Szollosi G.J."/>
            <person name="Szarkandi J.G."/>
            <person name="Papp V."/>
            <person name="Albert L."/>
            <person name="Andreopoulos W."/>
            <person name="Angelini C."/>
            <person name="Antonin V."/>
            <person name="Barry K.W."/>
            <person name="Bougher N.L."/>
            <person name="Buchanan P."/>
            <person name="Buyck B."/>
            <person name="Bense V."/>
            <person name="Catcheside P."/>
            <person name="Chovatia M."/>
            <person name="Cooper J."/>
            <person name="Damon W."/>
            <person name="Desjardin D."/>
            <person name="Finy P."/>
            <person name="Geml J."/>
            <person name="Haridas S."/>
            <person name="Hughes K."/>
            <person name="Justo A."/>
            <person name="Karasinski D."/>
            <person name="Kautmanova I."/>
            <person name="Kiss B."/>
            <person name="Kocsube S."/>
            <person name="Kotiranta H."/>
            <person name="LaButti K.M."/>
            <person name="Lechner B.E."/>
            <person name="Liimatainen K."/>
            <person name="Lipzen A."/>
            <person name="Lukacs Z."/>
            <person name="Mihaltcheva S."/>
            <person name="Morgado L.N."/>
            <person name="Niskanen T."/>
            <person name="Noordeloos M.E."/>
            <person name="Ohm R.A."/>
            <person name="Ortiz-Santana B."/>
            <person name="Ovrebo C."/>
            <person name="Racz N."/>
            <person name="Riley R."/>
            <person name="Savchenko A."/>
            <person name="Shiryaev A."/>
            <person name="Soop K."/>
            <person name="Spirin V."/>
            <person name="Szebenyi C."/>
            <person name="Tomsovsky M."/>
            <person name="Tulloss R.E."/>
            <person name="Uehling J."/>
            <person name="Grigoriev I.V."/>
            <person name="Vagvolgyi C."/>
            <person name="Papp T."/>
            <person name="Martin F.M."/>
            <person name="Miettinen O."/>
            <person name="Hibbett D.S."/>
            <person name="Nagy L.G."/>
        </authorList>
    </citation>
    <scope>NUCLEOTIDE SEQUENCE [LARGE SCALE GENOMIC DNA]</scope>
    <source>
        <strain evidence="1 2">NL-1719</strain>
    </source>
</reference>
<evidence type="ECO:0000313" key="1">
    <source>
        <dbReference type="EMBL" id="TFK73707.1"/>
    </source>
</evidence>
<dbReference type="Proteomes" id="UP000308600">
    <property type="component" value="Unassembled WGS sequence"/>
</dbReference>
<sequence>MAARASAASQPSNNNNASNIQGRGNPVLAVPKNSLSNTATDRYYYGTTYNGSYYQNNGVHNRAEAGGSISIEHQAYIQATQAESGGVNLSRTKSYRSVPTSAPSAQQQAQHYTQQHPPSSVHAHSGHPYVYLSPQTHVMPHPDFYPYVLHGHGGHYHSHFPGTPGNQLSIPRSTYAYIHPQPFPFPHPHPQHQPPYAQPHVHHQPPAPAREYQMREPHMYRSRSEAGTPSPFPEQTDSYGSHPVPGVPQSDSPNENEEKMSRGASAGITQYTDSSAGPKKQQNWNRSNFNIVGREVVVGSITSIDTISTSHTIEKNDNDCHQTKSNVAAPDESHSTNQESSSGSIPVENTTTASSRSIPVKSPSPHHTLPSHSTSPRLNSSSFPSNSPGHVAANSQFTDHDNSEAAPIANAAPGIQPESHRMPSGLPYPGDSHSLQPGSQNALPPPESATGRRHPAESHSPFSRSPSAVDKLIDRKGSSDGRVECQAIEAEQETTRSLIIALLAMAVLASDGDET</sequence>
<proteinExistence type="predicted"/>
<keyword evidence="2" id="KW-1185">Reference proteome</keyword>
<name>A0ACD3B7P2_9AGAR</name>
<dbReference type="EMBL" id="ML208273">
    <property type="protein sequence ID" value="TFK73707.1"/>
    <property type="molecule type" value="Genomic_DNA"/>
</dbReference>
<accession>A0ACD3B7P2</accession>
<organism evidence="1 2">
    <name type="scientific">Pluteus cervinus</name>
    <dbReference type="NCBI Taxonomy" id="181527"/>
    <lineage>
        <taxon>Eukaryota</taxon>
        <taxon>Fungi</taxon>
        <taxon>Dikarya</taxon>
        <taxon>Basidiomycota</taxon>
        <taxon>Agaricomycotina</taxon>
        <taxon>Agaricomycetes</taxon>
        <taxon>Agaricomycetidae</taxon>
        <taxon>Agaricales</taxon>
        <taxon>Pluteineae</taxon>
        <taxon>Pluteaceae</taxon>
        <taxon>Pluteus</taxon>
    </lineage>
</organism>
<gene>
    <name evidence="1" type="ORF">BDN72DRAFT_893672</name>
</gene>
<protein>
    <submittedName>
        <fullName evidence="1">Uncharacterized protein</fullName>
    </submittedName>
</protein>